<dbReference type="EMBL" id="AFAY01000049">
    <property type="protein sequence ID" value="EGF08655.1"/>
    <property type="molecule type" value="Genomic_DNA"/>
</dbReference>
<evidence type="ECO:0000256" key="8">
    <source>
        <dbReference type="ARBA" id="ARBA00024235"/>
    </source>
</evidence>
<evidence type="ECO:0000313" key="13">
    <source>
        <dbReference type="Proteomes" id="UP000004105"/>
    </source>
</evidence>
<keyword evidence="9" id="KW-0802">TPR repeat</keyword>
<dbReference type="SUPFAM" id="SSF48452">
    <property type="entry name" value="TPR-like"/>
    <property type="match status" value="1"/>
</dbReference>
<dbReference type="GO" id="GO:0044877">
    <property type="term" value="F:protein-containing complex binding"/>
    <property type="evidence" value="ECO:0007669"/>
    <property type="project" value="InterPro"/>
</dbReference>
<dbReference type="Pfam" id="PF09976">
    <property type="entry name" value="TPR_21"/>
    <property type="match status" value="1"/>
</dbReference>
<keyword evidence="13" id="KW-1185">Reference proteome</keyword>
<evidence type="ECO:0000256" key="1">
    <source>
        <dbReference type="ARBA" id="ARBA00004401"/>
    </source>
</evidence>
<dbReference type="InterPro" id="IPR026039">
    <property type="entry name" value="YfgM"/>
</dbReference>
<evidence type="ECO:0000256" key="2">
    <source>
        <dbReference type="ARBA" id="ARBA00022475"/>
    </source>
</evidence>
<comment type="similarity">
    <text evidence="7">Belongs to the YfgM family.</text>
</comment>
<feature type="domain" description="Ancillary SecYEG translocon subunit/Cell division coordinator CpoB TPR" evidence="11">
    <location>
        <begin position="15"/>
        <end position="206"/>
    </location>
</feature>
<proteinExistence type="inferred from homology"/>
<keyword evidence="3 10" id="KW-0812">Transmembrane</keyword>
<feature type="transmembrane region" description="Helical" evidence="10">
    <location>
        <begin position="21"/>
        <end position="42"/>
    </location>
</feature>
<dbReference type="InterPro" id="IPR011990">
    <property type="entry name" value="TPR-like_helical_dom_sf"/>
</dbReference>
<gene>
    <name evidence="12" type="ORF">HMPREF9123_2472</name>
</gene>
<keyword evidence="5 10" id="KW-0472">Membrane</keyword>
<keyword evidence="6" id="KW-0143">Chaperone</keyword>
<keyword evidence="4 10" id="KW-1133">Transmembrane helix</keyword>
<evidence type="ECO:0000259" key="11">
    <source>
        <dbReference type="Pfam" id="PF09976"/>
    </source>
</evidence>
<dbReference type="GO" id="GO:0005886">
    <property type="term" value="C:plasma membrane"/>
    <property type="evidence" value="ECO:0007669"/>
    <property type="project" value="UniProtKB-SubCell"/>
</dbReference>
<reference evidence="12 13" key="1">
    <citation type="submission" date="2011-02" db="EMBL/GenBank/DDBJ databases">
        <authorList>
            <person name="Muzny D."/>
            <person name="Qin X."/>
            <person name="Deng J."/>
            <person name="Jiang H."/>
            <person name="Liu Y."/>
            <person name="Qu J."/>
            <person name="Song X.-Z."/>
            <person name="Zhang L."/>
            <person name="Thornton R."/>
            <person name="Coyle M."/>
            <person name="Francisco L."/>
            <person name="Jackson L."/>
            <person name="Javaid M."/>
            <person name="Korchina V."/>
            <person name="Kovar C."/>
            <person name="Mata R."/>
            <person name="Mathew T."/>
            <person name="Ngo R."/>
            <person name="Nguyen L."/>
            <person name="Nguyen N."/>
            <person name="Okwuonu G."/>
            <person name="Ongeri F."/>
            <person name="Pham C."/>
            <person name="Simmons D."/>
            <person name="Wilczek-Boney K."/>
            <person name="Hale W."/>
            <person name="Jakkamsetti A."/>
            <person name="Pham P."/>
            <person name="Ruth R."/>
            <person name="San Lucas F."/>
            <person name="Warren J."/>
            <person name="Zhang J."/>
            <person name="Zhao Z."/>
            <person name="Zhou C."/>
            <person name="Zhu D."/>
            <person name="Lee S."/>
            <person name="Bess C."/>
            <person name="Blankenburg K."/>
            <person name="Forbes L."/>
            <person name="Fu Q."/>
            <person name="Gubbala S."/>
            <person name="Hirani K."/>
            <person name="Jayaseelan J.C."/>
            <person name="Lara F."/>
            <person name="Munidasa M."/>
            <person name="Palculict T."/>
            <person name="Patil S."/>
            <person name="Pu L.-L."/>
            <person name="Saada N."/>
            <person name="Tang L."/>
            <person name="Weissenberger G."/>
            <person name="Zhu Y."/>
            <person name="Hemphill L."/>
            <person name="Shang Y."/>
            <person name="Youmans B."/>
            <person name="Ayvaz T."/>
            <person name="Ross M."/>
            <person name="Santibanez J."/>
            <person name="Aqrawi P."/>
            <person name="Gross S."/>
            <person name="Joshi V."/>
            <person name="Fowler G."/>
            <person name="Nazareth L."/>
            <person name="Reid J."/>
            <person name="Worley K."/>
            <person name="Petrosino J."/>
            <person name="Highlander S."/>
            <person name="Gibbs R."/>
        </authorList>
    </citation>
    <scope>NUCLEOTIDE SEQUENCE [LARGE SCALE GENOMIC DNA]</scope>
    <source>
        <strain evidence="12 13">ATCC BAA-1200</strain>
    </source>
</reference>
<dbReference type="PIRSF" id="PIRSF006170">
    <property type="entry name" value="YfgM"/>
    <property type="match status" value="1"/>
</dbReference>
<evidence type="ECO:0000256" key="10">
    <source>
        <dbReference type="SAM" id="Phobius"/>
    </source>
</evidence>
<feature type="repeat" description="TPR" evidence="9">
    <location>
        <begin position="161"/>
        <end position="194"/>
    </location>
</feature>
<dbReference type="Proteomes" id="UP000004105">
    <property type="component" value="Unassembled WGS sequence"/>
</dbReference>
<accession>F2BFG5</accession>
<sequence length="209" mass="22841">MAAHIDEQQELENFKYFWRNWGRWLFALLIAGAAAYFAWVMYQQHQKTKNGEAAAALAALVGKAQNSKDDKAVQADLSGLQQNYPSSIAAAQATMMVAADAFDKGRYDEAEKQLSWVLQNQKEPFVQALAVQRLATVQMQQKKYDAALATLNTPTDPAFAAAIDETRGDVYGAQGKAKEAAAAYAQALDKTPQDAPGRPLLQLKADTAQ</sequence>
<dbReference type="HOGENOM" id="CLU_084785_1_1_4"/>
<evidence type="ECO:0000256" key="4">
    <source>
        <dbReference type="ARBA" id="ARBA00022989"/>
    </source>
</evidence>
<dbReference type="PANTHER" id="PTHR38035">
    <property type="entry name" value="UPF0070 PROTEIN YFGM"/>
    <property type="match status" value="1"/>
</dbReference>
<dbReference type="PANTHER" id="PTHR38035:SF1">
    <property type="entry name" value="ANCILLARY SECYEG TRANSLOCON SUBUNIT"/>
    <property type="match status" value="1"/>
</dbReference>
<organism evidence="12 13">
    <name type="scientific">Neisseria bacilliformis ATCC BAA-1200</name>
    <dbReference type="NCBI Taxonomy" id="888742"/>
    <lineage>
        <taxon>Bacteria</taxon>
        <taxon>Pseudomonadati</taxon>
        <taxon>Pseudomonadota</taxon>
        <taxon>Betaproteobacteria</taxon>
        <taxon>Neisseriales</taxon>
        <taxon>Neisseriaceae</taxon>
        <taxon>Neisseria</taxon>
    </lineage>
</organism>
<dbReference type="AlphaFoldDB" id="F2BFG5"/>
<dbReference type="OrthoDB" id="8521102at2"/>
<evidence type="ECO:0000256" key="6">
    <source>
        <dbReference type="ARBA" id="ARBA00023186"/>
    </source>
</evidence>
<dbReference type="Gene3D" id="1.25.40.10">
    <property type="entry name" value="Tetratricopeptide repeat domain"/>
    <property type="match status" value="1"/>
</dbReference>
<comment type="subcellular location">
    <subcellularLocation>
        <location evidence="1">Cell membrane</location>
        <topology evidence="1">Single-pass type II membrane protein</topology>
    </subcellularLocation>
</comment>
<dbReference type="InterPro" id="IPR018704">
    <property type="entry name" value="SecYEG/CpoB_TPR"/>
</dbReference>
<keyword evidence="2" id="KW-1003">Cell membrane</keyword>
<comment type="caution">
    <text evidence="12">The sequence shown here is derived from an EMBL/GenBank/DDBJ whole genome shotgun (WGS) entry which is preliminary data.</text>
</comment>
<evidence type="ECO:0000313" key="12">
    <source>
        <dbReference type="EMBL" id="EGF08655.1"/>
    </source>
</evidence>
<dbReference type="InterPro" id="IPR019734">
    <property type="entry name" value="TPR_rpt"/>
</dbReference>
<dbReference type="PROSITE" id="PS50005">
    <property type="entry name" value="TPR"/>
    <property type="match status" value="1"/>
</dbReference>
<name>F2BFG5_9NEIS</name>
<evidence type="ECO:0000256" key="7">
    <source>
        <dbReference type="ARBA" id="ARBA00024197"/>
    </source>
</evidence>
<protein>
    <recommendedName>
        <fullName evidence="8">Ancillary SecYEG translocon subunit</fullName>
    </recommendedName>
</protein>
<dbReference type="RefSeq" id="WP_007343477.1">
    <property type="nucleotide sequence ID" value="NZ_GL878494.1"/>
</dbReference>
<evidence type="ECO:0000256" key="9">
    <source>
        <dbReference type="PROSITE-ProRule" id="PRU00339"/>
    </source>
</evidence>
<dbReference type="STRING" id="267212.GCA_001063965_01820"/>
<evidence type="ECO:0000256" key="5">
    <source>
        <dbReference type="ARBA" id="ARBA00023136"/>
    </source>
</evidence>
<evidence type="ECO:0000256" key="3">
    <source>
        <dbReference type="ARBA" id="ARBA00022692"/>
    </source>
</evidence>